<sequence length="66" mass="7236">MLVSAALLSHTGVPPDAQDLQCWWQLLGARQPEPRAFMNSQVFQGGKMMIVVAEENLTRAGADCIH</sequence>
<reference evidence="1" key="1">
    <citation type="submission" date="2017-07" db="EMBL/GenBank/DDBJ databases">
        <title>Taro Niue Genome Assembly and Annotation.</title>
        <authorList>
            <person name="Atibalentja N."/>
            <person name="Keating K."/>
            <person name="Fields C.J."/>
        </authorList>
    </citation>
    <scope>NUCLEOTIDE SEQUENCE</scope>
    <source>
        <strain evidence="1">Niue_2</strain>
        <tissue evidence="1">Leaf</tissue>
    </source>
</reference>
<dbReference type="EMBL" id="NMUH01005758">
    <property type="protein sequence ID" value="MQM13629.1"/>
    <property type="molecule type" value="Genomic_DNA"/>
</dbReference>
<proteinExistence type="predicted"/>
<dbReference type="AlphaFoldDB" id="A0A843WU28"/>
<name>A0A843WU28_COLES</name>
<dbReference type="Proteomes" id="UP000652761">
    <property type="component" value="Unassembled WGS sequence"/>
</dbReference>
<gene>
    <name evidence="1" type="ORF">Taro_046552</name>
</gene>
<organism evidence="1 2">
    <name type="scientific">Colocasia esculenta</name>
    <name type="common">Wild taro</name>
    <name type="synonym">Arum esculentum</name>
    <dbReference type="NCBI Taxonomy" id="4460"/>
    <lineage>
        <taxon>Eukaryota</taxon>
        <taxon>Viridiplantae</taxon>
        <taxon>Streptophyta</taxon>
        <taxon>Embryophyta</taxon>
        <taxon>Tracheophyta</taxon>
        <taxon>Spermatophyta</taxon>
        <taxon>Magnoliopsida</taxon>
        <taxon>Liliopsida</taxon>
        <taxon>Araceae</taxon>
        <taxon>Aroideae</taxon>
        <taxon>Colocasieae</taxon>
        <taxon>Colocasia</taxon>
    </lineage>
</organism>
<comment type="caution">
    <text evidence="1">The sequence shown here is derived from an EMBL/GenBank/DDBJ whole genome shotgun (WGS) entry which is preliminary data.</text>
</comment>
<protein>
    <submittedName>
        <fullName evidence="1">Uncharacterized protein</fullName>
    </submittedName>
</protein>
<accession>A0A843WU28</accession>
<evidence type="ECO:0000313" key="1">
    <source>
        <dbReference type="EMBL" id="MQM13629.1"/>
    </source>
</evidence>
<evidence type="ECO:0000313" key="2">
    <source>
        <dbReference type="Proteomes" id="UP000652761"/>
    </source>
</evidence>
<keyword evidence="2" id="KW-1185">Reference proteome</keyword>